<protein>
    <submittedName>
        <fullName evidence="2">Chromosome undetermined SCAF7431, whole genome shotgun sequence</fullName>
    </submittedName>
</protein>
<evidence type="ECO:0000256" key="1">
    <source>
        <dbReference type="SAM" id="Phobius"/>
    </source>
</evidence>
<feature type="transmembrane region" description="Helical" evidence="1">
    <location>
        <begin position="85"/>
        <end position="114"/>
    </location>
</feature>
<keyword evidence="1" id="KW-0812">Transmembrane</keyword>
<sequence>VLEMTRGCLKYTLVEHYLKSKRSSRSLLVKYLACRGLTLVTLLLACAFLGYYIHLASLSDEFSCDLRTGVLQNDSVVPSAVQCKLVAVGVFGLLSIINVVMYALLSLVVGYAFFRLKCQSSSFLQPYDILLESDTLGVIKPPYNDLRIYLLFLKENLSHVESFKRLQVGLDTDLDQV</sequence>
<dbReference type="PANTHER" id="PTHR15759:SF5">
    <property type="entry name" value="PANNEXIN-1"/>
    <property type="match status" value="1"/>
</dbReference>
<dbReference type="GO" id="GO:0032732">
    <property type="term" value="P:positive regulation of interleukin-1 production"/>
    <property type="evidence" value="ECO:0007669"/>
    <property type="project" value="InterPro"/>
</dbReference>
<dbReference type="GO" id="GO:0006812">
    <property type="term" value="P:monoatomic cation transport"/>
    <property type="evidence" value="ECO:0007669"/>
    <property type="project" value="InterPro"/>
</dbReference>
<dbReference type="OrthoDB" id="5867527at2759"/>
<dbReference type="GO" id="GO:0007267">
    <property type="term" value="P:cell-cell signaling"/>
    <property type="evidence" value="ECO:0007669"/>
    <property type="project" value="TreeGrafter"/>
</dbReference>
<dbReference type="PANTHER" id="PTHR15759">
    <property type="entry name" value="PANNEXIN"/>
    <property type="match status" value="1"/>
</dbReference>
<name>Q4TA71_TETNG</name>
<gene>
    <name evidence="2" type="ORF">GSTENG00004403001</name>
</gene>
<dbReference type="InterPro" id="IPR039099">
    <property type="entry name" value="Pannexin"/>
</dbReference>
<feature type="transmembrane region" description="Helical" evidence="1">
    <location>
        <begin position="28"/>
        <end position="53"/>
    </location>
</feature>
<dbReference type="GO" id="GO:0005886">
    <property type="term" value="C:plasma membrane"/>
    <property type="evidence" value="ECO:0007669"/>
    <property type="project" value="TreeGrafter"/>
</dbReference>
<organism evidence="2">
    <name type="scientific">Tetraodon nigroviridis</name>
    <name type="common">Spotted green pufferfish</name>
    <name type="synonym">Chelonodon nigroviridis</name>
    <dbReference type="NCBI Taxonomy" id="99883"/>
    <lineage>
        <taxon>Eukaryota</taxon>
        <taxon>Metazoa</taxon>
        <taxon>Chordata</taxon>
        <taxon>Craniata</taxon>
        <taxon>Vertebrata</taxon>
        <taxon>Euteleostomi</taxon>
        <taxon>Actinopterygii</taxon>
        <taxon>Neopterygii</taxon>
        <taxon>Teleostei</taxon>
        <taxon>Neoteleostei</taxon>
        <taxon>Acanthomorphata</taxon>
        <taxon>Eupercaria</taxon>
        <taxon>Tetraodontiformes</taxon>
        <taxon>Tetradontoidea</taxon>
        <taxon>Tetraodontidae</taxon>
        <taxon>Tetraodon</taxon>
    </lineage>
</organism>
<reference evidence="2" key="2">
    <citation type="submission" date="2004-02" db="EMBL/GenBank/DDBJ databases">
        <authorList>
            <consortium name="Genoscope"/>
            <consortium name="Whitehead Institute Centre for Genome Research"/>
        </authorList>
    </citation>
    <scope>NUCLEOTIDE SEQUENCE</scope>
</reference>
<keyword evidence="1" id="KW-1133">Transmembrane helix</keyword>
<keyword evidence="1" id="KW-0472">Membrane</keyword>
<reference evidence="2" key="1">
    <citation type="journal article" date="2004" name="Nature">
        <title>Genome duplication in the teleost fish Tetraodon nigroviridis reveals the early vertebrate proto-karyotype.</title>
        <authorList>
            <person name="Jaillon O."/>
            <person name="Aury J.-M."/>
            <person name="Brunet F."/>
            <person name="Petit J.-L."/>
            <person name="Stange-Thomann N."/>
            <person name="Mauceli E."/>
            <person name="Bouneau L."/>
            <person name="Fischer C."/>
            <person name="Ozouf-Costaz C."/>
            <person name="Bernot A."/>
            <person name="Nicaud S."/>
            <person name="Jaffe D."/>
            <person name="Fisher S."/>
            <person name="Lutfalla G."/>
            <person name="Dossat C."/>
            <person name="Segurens B."/>
            <person name="Dasilva C."/>
            <person name="Salanoubat M."/>
            <person name="Levy M."/>
            <person name="Boudet N."/>
            <person name="Castellano S."/>
            <person name="Anthouard V."/>
            <person name="Jubin C."/>
            <person name="Castelli V."/>
            <person name="Katinka M."/>
            <person name="Vacherie B."/>
            <person name="Biemont C."/>
            <person name="Skalli Z."/>
            <person name="Cattolico L."/>
            <person name="Poulain J."/>
            <person name="De Berardinis V."/>
            <person name="Cruaud C."/>
            <person name="Duprat S."/>
            <person name="Brottier P."/>
            <person name="Coutanceau J.-P."/>
            <person name="Gouzy J."/>
            <person name="Parra G."/>
            <person name="Lardier G."/>
            <person name="Chapple C."/>
            <person name="McKernan K.J."/>
            <person name="McEwan P."/>
            <person name="Bosak S."/>
            <person name="Kellis M."/>
            <person name="Volff J.-N."/>
            <person name="Guigo R."/>
            <person name="Zody M.C."/>
            <person name="Mesirov J."/>
            <person name="Lindblad-Toh K."/>
            <person name="Birren B."/>
            <person name="Nusbaum C."/>
            <person name="Kahn D."/>
            <person name="Robinson-Rechavi M."/>
            <person name="Laudet V."/>
            <person name="Schachter V."/>
            <person name="Quetier F."/>
            <person name="Saurin W."/>
            <person name="Scarpelli C."/>
            <person name="Wincker P."/>
            <person name="Lander E.S."/>
            <person name="Weissenbach J."/>
            <person name="Roest Crollius H."/>
        </authorList>
    </citation>
    <scope>NUCLEOTIDE SEQUENCE [LARGE SCALE GENOMIC DNA]</scope>
</reference>
<dbReference type="AlphaFoldDB" id="Q4TA71"/>
<evidence type="ECO:0000313" key="2">
    <source>
        <dbReference type="EMBL" id="CAF90211.1"/>
    </source>
</evidence>
<dbReference type="GO" id="GO:0022829">
    <property type="term" value="F:wide pore channel activity"/>
    <property type="evidence" value="ECO:0007669"/>
    <property type="project" value="TreeGrafter"/>
</dbReference>
<dbReference type="EMBL" id="CAAE01007431">
    <property type="protein sequence ID" value="CAF90211.1"/>
    <property type="molecule type" value="Genomic_DNA"/>
</dbReference>
<dbReference type="KEGG" id="tng:GSTEN00004403G001"/>
<proteinExistence type="predicted"/>
<feature type="non-terminal residue" evidence="2">
    <location>
        <position position="1"/>
    </location>
</feature>
<accession>Q4TA71</accession>